<dbReference type="Proteomes" id="UP000448292">
    <property type="component" value="Unassembled WGS sequence"/>
</dbReference>
<dbReference type="OrthoDB" id="9785408at2"/>
<dbReference type="InterPro" id="IPR051340">
    <property type="entry name" value="Haloalkane_dehalogenase"/>
</dbReference>
<dbReference type="EMBL" id="QMIE01000010">
    <property type="protein sequence ID" value="TVM16590.1"/>
    <property type="molecule type" value="Genomic_DNA"/>
</dbReference>
<gene>
    <name evidence="3" type="ORF">DPQ33_11340</name>
</gene>
<dbReference type="PANTHER" id="PTHR42977:SF3">
    <property type="entry name" value="AB HYDROLASE-1 DOMAIN-CONTAINING PROTEIN"/>
    <property type="match status" value="1"/>
</dbReference>
<dbReference type="InterPro" id="IPR000073">
    <property type="entry name" value="AB_hydrolase_1"/>
</dbReference>
<evidence type="ECO:0000313" key="4">
    <source>
        <dbReference type="Proteomes" id="UP000448292"/>
    </source>
</evidence>
<feature type="domain" description="AB hydrolase-1" evidence="2">
    <location>
        <begin position="30"/>
        <end position="275"/>
    </location>
</feature>
<dbReference type="Pfam" id="PF00561">
    <property type="entry name" value="Abhydrolase_1"/>
    <property type="match status" value="1"/>
</dbReference>
<evidence type="ECO:0000259" key="2">
    <source>
        <dbReference type="Pfam" id="PF00561"/>
    </source>
</evidence>
<organism evidence="3 4">
    <name type="scientific">Oceanidesulfovibrio indonesiensis</name>
    <dbReference type="NCBI Taxonomy" id="54767"/>
    <lineage>
        <taxon>Bacteria</taxon>
        <taxon>Pseudomonadati</taxon>
        <taxon>Thermodesulfobacteriota</taxon>
        <taxon>Desulfovibrionia</taxon>
        <taxon>Desulfovibrionales</taxon>
        <taxon>Desulfovibrionaceae</taxon>
        <taxon>Oceanidesulfovibrio</taxon>
    </lineage>
</organism>
<sequence length="295" mass="33133">MAQDARIRHRTTAIDGLDLFYREAGRNDAPAVLLLHGYPTSSHMFRHVIGPLSASARVLAPDLPGFGFSSSPTVDRYSYTFENLAATIEGFLDAVGVDSFFVYLFDFGAAVGYSLALRHPGRVRGLIVQNGNAHEVGLGPAWASAKAYWADPTEENLAKIPEWRTFEGVREEYLAGMPESARELVPPECWHVDWMQMCRPGNLDAQLALFRDYANHVARFPLIVEFHRRHQPPVLLLWGRHDPFFEFEEVLAYGRALPALEMHVFNSSHFLLETHAAECSELMARFVSATVDSRS</sequence>
<dbReference type="PANTHER" id="PTHR42977">
    <property type="entry name" value="HYDROLASE-RELATED"/>
    <property type="match status" value="1"/>
</dbReference>
<name>A0A7M3MDC0_9BACT</name>
<proteinExistence type="predicted"/>
<dbReference type="RefSeq" id="WP_144303339.1">
    <property type="nucleotide sequence ID" value="NZ_QMIE01000010.1"/>
</dbReference>
<evidence type="ECO:0000313" key="3">
    <source>
        <dbReference type="EMBL" id="TVM16590.1"/>
    </source>
</evidence>
<keyword evidence="1 3" id="KW-0378">Hydrolase</keyword>
<dbReference type="GO" id="GO:0004301">
    <property type="term" value="F:epoxide hydrolase activity"/>
    <property type="evidence" value="ECO:0007669"/>
    <property type="project" value="TreeGrafter"/>
</dbReference>
<dbReference type="InterPro" id="IPR029058">
    <property type="entry name" value="AB_hydrolase_fold"/>
</dbReference>
<dbReference type="SUPFAM" id="SSF53474">
    <property type="entry name" value="alpha/beta-Hydrolases"/>
    <property type="match status" value="1"/>
</dbReference>
<accession>A0A7M3MDC0</accession>
<protein>
    <submittedName>
        <fullName evidence="3">Alpha/beta hydrolase</fullName>
    </submittedName>
</protein>
<reference evidence="3 4" key="1">
    <citation type="submission" date="2018-06" db="EMBL/GenBank/DDBJ databases">
        <title>Complete genome of Desulfovibrio indonesiensis P37SLT.</title>
        <authorList>
            <person name="Crispim J.S."/>
            <person name="Vidigal P.M.P."/>
            <person name="Silva L.C.F."/>
            <person name="Laguardia C.N."/>
            <person name="Araujo L.C."/>
            <person name="Dias R.S."/>
            <person name="Sousa M.P."/>
            <person name="Paula S.O."/>
            <person name="Silva C."/>
        </authorList>
    </citation>
    <scope>NUCLEOTIDE SEQUENCE [LARGE SCALE GENOMIC DNA]</scope>
    <source>
        <strain evidence="3 4">P37SLT</strain>
    </source>
</reference>
<dbReference type="Gene3D" id="3.40.50.1820">
    <property type="entry name" value="alpha/beta hydrolase"/>
    <property type="match status" value="1"/>
</dbReference>
<comment type="caution">
    <text evidence="3">The sequence shown here is derived from an EMBL/GenBank/DDBJ whole genome shotgun (WGS) entry which is preliminary data.</text>
</comment>
<evidence type="ECO:0000256" key="1">
    <source>
        <dbReference type="ARBA" id="ARBA00022801"/>
    </source>
</evidence>
<dbReference type="AlphaFoldDB" id="A0A7M3MDC0"/>
<dbReference type="PRINTS" id="PR00111">
    <property type="entry name" value="ABHYDROLASE"/>
</dbReference>
<keyword evidence="4" id="KW-1185">Reference proteome</keyword>